<dbReference type="SMART" id="SM00490">
    <property type="entry name" value="HELICc"/>
    <property type="match status" value="1"/>
</dbReference>
<keyword evidence="7" id="KW-1185">Reference proteome</keyword>
<protein>
    <submittedName>
        <fullName evidence="6">DEAD/DEAH box helicase</fullName>
    </submittedName>
</protein>
<proteinExistence type="predicted"/>
<organism evidence="6 7">
    <name type="scientific">Aerosakkonema funiforme FACHB-1375</name>
    <dbReference type="NCBI Taxonomy" id="2949571"/>
    <lineage>
        <taxon>Bacteria</taxon>
        <taxon>Bacillati</taxon>
        <taxon>Cyanobacteriota</taxon>
        <taxon>Cyanophyceae</taxon>
        <taxon>Oscillatoriophycideae</taxon>
        <taxon>Aerosakkonematales</taxon>
        <taxon>Aerosakkonemataceae</taxon>
        <taxon>Aerosakkonema</taxon>
    </lineage>
</organism>
<evidence type="ECO:0000256" key="2">
    <source>
        <dbReference type="ARBA" id="ARBA00022840"/>
    </source>
</evidence>
<dbReference type="PROSITE" id="PS51192">
    <property type="entry name" value="HELICASE_ATP_BIND_1"/>
    <property type="match status" value="1"/>
</dbReference>
<gene>
    <name evidence="6" type="ORF">H6G03_04050</name>
</gene>
<dbReference type="InterPro" id="IPR014001">
    <property type="entry name" value="Helicase_ATP-bd"/>
</dbReference>
<dbReference type="GO" id="GO:0006289">
    <property type="term" value="P:nucleotide-excision repair"/>
    <property type="evidence" value="ECO:0007669"/>
    <property type="project" value="TreeGrafter"/>
</dbReference>
<evidence type="ECO:0000259" key="5">
    <source>
        <dbReference type="PROSITE" id="PS51194"/>
    </source>
</evidence>
<dbReference type="GO" id="GO:0036297">
    <property type="term" value="P:interstrand cross-link repair"/>
    <property type="evidence" value="ECO:0007669"/>
    <property type="project" value="TreeGrafter"/>
</dbReference>
<evidence type="ECO:0000256" key="1">
    <source>
        <dbReference type="ARBA" id="ARBA00022741"/>
    </source>
</evidence>
<name>A0A926ZEP2_9CYAN</name>
<dbReference type="Gene3D" id="3.40.50.300">
    <property type="entry name" value="P-loop containing nucleotide triphosphate hydrolases"/>
    <property type="match status" value="2"/>
</dbReference>
<evidence type="ECO:0000313" key="6">
    <source>
        <dbReference type="EMBL" id="MBD2180293.1"/>
    </source>
</evidence>
<dbReference type="PANTHER" id="PTHR47957">
    <property type="entry name" value="ATP-DEPENDENT HELICASE HRQ1"/>
    <property type="match status" value="1"/>
</dbReference>
<dbReference type="GO" id="GO:0005524">
    <property type="term" value="F:ATP binding"/>
    <property type="evidence" value="ECO:0007669"/>
    <property type="project" value="UniProtKB-KW"/>
</dbReference>
<dbReference type="InterPro" id="IPR027417">
    <property type="entry name" value="P-loop_NTPase"/>
</dbReference>
<dbReference type="Pfam" id="PF09369">
    <property type="entry name" value="MZB"/>
    <property type="match status" value="1"/>
</dbReference>
<dbReference type="GO" id="GO:0043138">
    <property type="term" value="F:3'-5' DNA helicase activity"/>
    <property type="evidence" value="ECO:0007669"/>
    <property type="project" value="TreeGrafter"/>
</dbReference>
<dbReference type="Proteomes" id="UP000641646">
    <property type="component" value="Unassembled WGS sequence"/>
</dbReference>
<dbReference type="SMART" id="SM00487">
    <property type="entry name" value="DEXDc"/>
    <property type="match status" value="1"/>
</dbReference>
<dbReference type="Pfam" id="PF00270">
    <property type="entry name" value="DEAD"/>
    <property type="match status" value="2"/>
</dbReference>
<feature type="region of interest" description="Disordered" evidence="3">
    <location>
        <begin position="1557"/>
        <end position="1585"/>
    </location>
</feature>
<dbReference type="SUPFAM" id="SSF52540">
    <property type="entry name" value="P-loop containing nucleoside triphosphate hydrolases"/>
    <property type="match status" value="2"/>
</dbReference>
<keyword evidence="6" id="KW-0347">Helicase</keyword>
<evidence type="ECO:0000256" key="3">
    <source>
        <dbReference type="SAM" id="MobiDB-lite"/>
    </source>
</evidence>
<dbReference type="GO" id="GO:0003676">
    <property type="term" value="F:nucleic acid binding"/>
    <property type="evidence" value="ECO:0007669"/>
    <property type="project" value="InterPro"/>
</dbReference>
<keyword evidence="6" id="KW-0378">Hydrolase</keyword>
<dbReference type="InterPro" id="IPR001650">
    <property type="entry name" value="Helicase_C-like"/>
</dbReference>
<feature type="domain" description="Helicase C-terminal" evidence="5">
    <location>
        <begin position="1036"/>
        <end position="1204"/>
    </location>
</feature>
<feature type="domain" description="Helicase ATP-binding" evidence="4">
    <location>
        <begin position="102"/>
        <end position="348"/>
    </location>
</feature>
<keyword evidence="1" id="KW-0547">Nucleotide-binding</keyword>
<evidence type="ECO:0000313" key="7">
    <source>
        <dbReference type="Proteomes" id="UP000641646"/>
    </source>
</evidence>
<sequence length="2112" mass="239636">MYIGMTHYLDPIAAVEQPREDFIRYLLTAYPLRDPHLRYGLKQQLEQPGTVWQHPYLEGSQPYCPAHSVQELVSHGILHPDMVSLFTPSHRPLYEHQEKAVEAVIQQQENIVIATGTGSGKTECFLIPMLNLLLREEVNLSLAGVRTLILYPMNALVNDQVKRLRKLLCRQETAVIKFGFYTSRTETKKDKAEESLRSEFQSYEPNELRELFTEAEKDSLNLSTRDKLIEQAIDKTLKVQAISREEIWEKPPHILVTNYSMLEHMLIRPVERTKIFGASASTFKMLVVDEAHTYNGSTGSEVSMLLERLKIAVGVEEPGRIRCIATSASLGDASADSSILKFAEEFFGEQFSQVIRGDRVTATERLGNPYALPAEFTYEKILGYLSILDLPALHAPLNVWLNRLSGIVPPEELAAAQSQAGNDIHKFLWFSLKQHPHFHRLINILSRQSQRWEQIAQSKELWGINSPVNLDGSINDTDAKQALAHLLQLGTLARANPDDLPLVPVKLHLLFRSLEGLYVCINPDCSGGLRDPNYAEYPLQYGRLYLNEKIICDDCDSPVLELGSCYQCGQAYALTQVNNLSKLEPLPRASQELRESPRIYTLTSGLLESITEEEEAGEAEEEKEPEKPSTFTIYKRDGWIGIPSAAPFSSTDPAEGKFHLAWHRQKDDKNLDGCYLPKCAACGAKPVRARAINLFVAYTDAPLQAMIDSLFALLPEPESNQQNSSKRKLLTFSDGRQDAAFFASDYQRNHSETLYRQIIWQAFQEAKGTDDIASINQVINKIKDKFLEISIPHPERDSKLNYRSYVPGDSLEDKEIQNRRDCQARAEARAKELLVREFAIRLARRLSLEAFGILACHIDFSDNNLFERVGDRFSISSYEARIFLVGITDIIRRTGIVSIEGASQYFPEIGGVEGARNPILDPQGRSLNYLFLEKPKDDVKKYQESPDFLLKVKQSGELSKVQNRLGWYYLRLFGEQLPNREDFTWLFRQLQDSGLLVPAKHGHQLNWNLLNLIETKQHWYRCNRCQQLVHVPGLSQISHPTINVWGCPVRLCEGTLQPYTSEKIEQVTNKHYQQHLIKNRLPLPLRSQEHTAQLGVGELEKRENRFRRGQINMLSCSTTLEMGVDIGELQAVVLRNFPPHVSNYQQRAGRAGRRTDGVAVTLMYGQRRPHDRFYFEQPEQLIAGSNQIPKLDADNFQIQQRHIRAELLSAFLKTNGIGAEAVTIADFFSLPLQNYGAAPDFSPPPTAMVSELREWLHTDTTYSIAQSWLNRLKSSESAQNVLNQFLEALSLFQGGQLEDWNSLVSPLITLREDILAETDRKKRNGLEKRRDGIEAELDKIAKRRLHDELVQASILPIYGFPIDVVRLLTGESNQFKSSQGRHRLERDRRLALGEYAPGQEIVVDDRVYQSVGILRPNDLEKKYYWVCKNCNHFRASTVEEVMEECPVCGWEPTPATAQKMKAYKVPKAFTTDWTATPKVTPYTKPQRQPTSQVFLANDGENIEEVAHESGMYSLTVSQSGRFFLANQGVLGNGKGFNRQGFAICQTCGKDLSDMVKKEREANSQTARTKKSSASSKSSRSSHNHPITGKECFGSYYFIHLGHEFRSDLLKIQFDRVTKPMPLFGEVLHFGDEQTISSVSDNPNQSINGLGFWQSLTYAILAAAAQVIDVPRTELDGLFRPLADGRAEIIIYDNVPGGAGYSRRIAAQFQEVLEKAYWIVSSCSCDTSCYDCLRTYSNQPFHTELNRHVVAQFLKPLVEQIKPDPELQNFAPNANRVSLSQTATRLPALCRMAASASTIYLPSLIDSLGLNHGSLLSWFKLLTDAVYSMQRNGMPLELIVNQLPELNNVSDSAQEQRSHLLLLRKRLQQWIDQGLLHLYQSSIEALPALCLSTHQHNRIALELHKNLHSNESLEWFQTRSREGVEIVFNRLQNQRQQARLVPASELEDPDTFVVFPEPSWSNLSLTELRQKLQIDRILSGSQIKSVLYRDRYLDESGARILADLLQGEWLSSNSAVNIWVLEDSKSQSAAQRKAQLEAALTELNVIGIQPQVKVQPQHQRSHFRHGRDLVLHRLDGQKYKIIFDMGLNFVEVNQDGTYSIKQPTYVVITRADC</sequence>
<reference evidence="6" key="1">
    <citation type="journal article" date="2015" name="ISME J.">
        <title>Draft Genome Sequence of Streptomyces incarnatus NRRL8089, which Produces the Nucleoside Antibiotic Sinefungin.</title>
        <authorList>
            <person name="Oshima K."/>
            <person name="Hattori M."/>
            <person name="Shimizu H."/>
            <person name="Fukuda K."/>
            <person name="Nemoto M."/>
            <person name="Inagaki K."/>
            <person name="Tamura T."/>
        </authorList>
    </citation>
    <scope>NUCLEOTIDE SEQUENCE</scope>
    <source>
        <strain evidence="6">FACHB-1375</strain>
    </source>
</reference>
<keyword evidence="2" id="KW-0067">ATP-binding</keyword>
<dbReference type="EMBL" id="JACJPW010000007">
    <property type="protein sequence ID" value="MBD2180293.1"/>
    <property type="molecule type" value="Genomic_DNA"/>
</dbReference>
<dbReference type="InterPro" id="IPR011545">
    <property type="entry name" value="DEAD/DEAH_box_helicase_dom"/>
</dbReference>
<dbReference type="Pfam" id="PF00271">
    <property type="entry name" value="Helicase_C"/>
    <property type="match status" value="1"/>
</dbReference>
<comment type="caution">
    <text evidence="6">The sequence shown here is derived from an EMBL/GenBank/DDBJ whole genome shotgun (WGS) entry which is preliminary data.</text>
</comment>
<evidence type="ECO:0000259" key="4">
    <source>
        <dbReference type="PROSITE" id="PS51192"/>
    </source>
</evidence>
<dbReference type="PANTHER" id="PTHR47957:SF3">
    <property type="entry name" value="ATP-DEPENDENT HELICASE HRQ1"/>
    <property type="match status" value="1"/>
</dbReference>
<dbReference type="PROSITE" id="PS51194">
    <property type="entry name" value="HELICASE_CTER"/>
    <property type="match status" value="1"/>
</dbReference>
<feature type="compositionally biased region" description="Low complexity" evidence="3">
    <location>
        <begin position="1571"/>
        <end position="1580"/>
    </location>
</feature>
<reference evidence="6" key="2">
    <citation type="submission" date="2020-08" db="EMBL/GenBank/DDBJ databases">
        <authorList>
            <person name="Chen M."/>
            <person name="Teng W."/>
            <person name="Zhao L."/>
            <person name="Hu C."/>
            <person name="Zhou Y."/>
            <person name="Han B."/>
            <person name="Song L."/>
            <person name="Shu W."/>
        </authorList>
    </citation>
    <scope>NUCLEOTIDE SEQUENCE</scope>
    <source>
        <strain evidence="6">FACHB-1375</strain>
    </source>
</reference>
<dbReference type="InterPro" id="IPR018973">
    <property type="entry name" value="MZB"/>
</dbReference>
<accession>A0A926ZEP2</accession>